<dbReference type="InterPro" id="IPR012914">
    <property type="entry name" value="PucR_dom"/>
</dbReference>
<dbReference type="InterPro" id="IPR042070">
    <property type="entry name" value="PucR_C-HTH_sf"/>
</dbReference>
<protein>
    <submittedName>
        <fullName evidence="3">PucR family transcriptional regulator</fullName>
    </submittedName>
</protein>
<dbReference type="Gene3D" id="1.10.10.2840">
    <property type="entry name" value="PucR C-terminal helix-turn-helix domain"/>
    <property type="match status" value="1"/>
</dbReference>
<name>A0ABY8EH09_9FIRM</name>
<dbReference type="PANTHER" id="PTHR33744:SF1">
    <property type="entry name" value="DNA-BINDING TRANSCRIPTIONAL ACTIVATOR ADER"/>
    <property type="match status" value="1"/>
</dbReference>
<evidence type="ECO:0000313" key="4">
    <source>
        <dbReference type="Proteomes" id="UP001222800"/>
    </source>
</evidence>
<dbReference type="Proteomes" id="UP001222800">
    <property type="component" value="Chromosome"/>
</dbReference>
<dbReference type="Pfam" id="PF07905">
    <property type="entry name" value="PucR"/>
    <property type="match status" value="1"/>
</dbReference>
<evidence type="ECO:0000259" key="2">
    <source>
        <dbReference type="Pfam" id="PF13556"/>
    </source>
</evidence>
<sequence length="382" mass="44704">MGVKVREIIKLDNFKKFRLIAGASGIDNDIDKVGILEYEVMDDFEGLFNRGDFVITSFFFAKDDINLVKKSIDLLVESFVGALAIKNVYYDNLPDEIIDYANENALPIFVFDKDIMFEDVITDIMDCIRNKDNHRLIESKIDVIINSDLSKGVIRQLALEINSCFNENVVISYCRPRKYLSEENIIDIVENIKRFNNIDIGVSILKYKMGILVIYSYEKDVKTRLYDYLNCVNLNKNNYYIGISNNHSLKYINTAIQESLYCMKYNVTEKDEKIYYRDIGIYKMIMPFIDTVWAKNFYEDIINPLKDYDVRFNSNILDTAIKYIECDCNIKQTSDSMFQHGNTIRYRINKMKEILKMDNLEASFNEQLSIAIKIYKILENDS</sequence>
<dbReference type="RefSeq" id="WP_277733126.1">
    <property type="nucleotide sequence ID" value="NZ_CP120733.1"/>
</dbReference>
<accession>A0ABY8EH09</accession>
<gene>
    <name evidence="3" type="ORF">P4S50_03425</name>
</gene>
<dbReference type="EMBL" id="CP120733">
    <property type="protein sequence ID" value="WFD11140.1"/>
    <property type="molecule type" value="Genomic_DNA"/>
</dbReference>
<reference evidence="3 4" key="1">
    <citation type="submission" date="2023-03" db="EMBL/GenBank/DDBJ databases">
        <title>Complete genome sequence of Tepidibacter sp. SWIR-1, isolated from a deep-sea hydrothermal vent.</title>
        <authorList>
            <person name="Li X."/>
        </authorList>
    </citation>
    <scope>NUCLEOTIDE SEQUENCE [LARGE SCALE GENOMIC DNA]</scope>
    <source>
        <strain evidence="3 4">SWIR-1</strain>
    </source>
</reference>
<dbReference type="PANTHER" id="PTHR33744">
    <property type="entry name" value="CARBOHYDRATE DIACID REGULATOR"/>
    <property type="match status" value="1"/>
</dbReference>
<feature type="domain" description="PucR C-terminal helix-turn-helix" evidence="2">
    <location>
        <begin position="317"/>
        <end position="373"/>
    </location>
</feature>
<keyword evidence="4" id="KW-1185">Reference proteome</keyword>
<feature type="domain" description="Purine catabolism PurC-like" evidence="1">
    <location>
        <begin position="7"/>
        <end position="128"/>
    </location>
</feature>
<evidence type="ECO:0000259" key="1">
    <source>
        <dbReference type="Pfam" id="PF07905"/>
    </source>
</evidence>
<proteinExistence type="predicted"/>
<organism evidence="3 4">
    <name type="scientific">Tepidibacter hydrothermalis</name>
    <dbReference type="NCBI Taxonomy" id="3036126"/>
    <lineage>
        <taxon>Bacteria</taxon>
        <taxon>Bacillati</taxon>
        <taxon>Bacillota</taxon>
        <taxon>Clostridia</taxon>
        <taxon>Peptostreptococcales</taxon>
        <taxon>Peptostreptococcaceae</taxon>
        <taxon>Tepidibacter</taxon>
    </lineage>
</organism>
<evidence type="ECO:0000313" key="3">
    <source>
        <dbReference type="EMBL" id="WFD11140.1"/>
    </source>
</evidence>
<dbReference type="InterPro" id="IPR051448">
    <property type="entry name" value="CdaR-like_regulators"/>
</dbReference>
<dbReference type="Pfam" id="PF13556">
    <property type="entry name" value="HTH_30"/>
    <property type="match status" value="1"/>
</dbReference>
<dbReference type="InterPro" id="IPR025736">
    <property type="entry name" value="PucR_C-HTH_dom"/>
</dbReference>